<sequence>MSEPTVEILNSDCFYGIFKALRTKCETENRPNEELMQYADLINFAASSSWTQFELLYSSIFYQNDLKKIELQLDPETDATTFAALGDWEIYLNLNIVKECKAGSLLSLFETLSKRKNHKLTHLYIEDMPINYKETLLISEIKSLQEIGCSFSDPRSIKLLHRLTALELIILKDREFAIDIVDVLKRL</sequence>
<accession>A0A0Q9X2H4</accession>
<dbReference type="InParanoid" id="A0A0Q9X2H4"/>
<dbReference type="AlphaFoldDB" id="A0A0Q9X2H4"/>
<evidence type="ECO:0000313" key="1">
    <source>
        <dbReference type="EMBL" id="KRF98965.1"/>
    </source>
</evidence>
<dbReference type="Proteomes" id="UP000007798">
    <property type="component" value="Unassembled WGS sequence"/>
</dbReference>
<organism evidence="1 2">
    <name type="scientific">Drosophila willistoni</name>
    <name type="common">Fruit fly</name>
    <dbReference type="NCBI Taxonomy" id="7260"/>
    <lineage>
        <taxon>Eukaryota</taxon>
        <taxon>Metazoa</taxon>
        <taxon>Ecdysozoa</taxon>
        <taxon>Arthropoda</taxon>
        <taxon>Hexapoda</taxon>
        <taxon>Insecta</taxon>
        <taxon>Pterygota</taxon>
        <taxon>Neoptera</taxon>
        <taxon>Endopterygota</taxon>
        <taxon>Diptera</taxon>
        <taxon>Brachycera</taxon>
        <taxon>Muscomorpha</taxon>
        <taxon>Ephydroidea</taxon>
        <taxon>Drosophilidae</taxon>
        <taxon>Drosophila</taxon>
        <taxon>Sophophora</taxon>
    </lineage>
</organism>
<reference evidence="1 2" key="1">
    <citation type="journal article" date="2007" name="Nature">
        <title>Evolution of genes and genomes on the Drosophila phylogeny.</title>
        <authorList>
            <consortium name="Drosophila 12 Genomes Consortium"/>
            <person name="Clark A.G."/>
            <person name="Eisen M.B."/>
            <person name="Smith D.R."/>
            <person name="Bergman C.M."/>
            <person name="Oliver B."/>
            <person name="Markow T.A."/>
            <person name="Kaufman T.C."/>
            <person name="Kellis M."/>
            <person name="Gelbart W."/>
            <person name="Iyer V.N."/>
            <person name="Pollard D.A."/>
            <person name="Sackton T.B."/>
            <person name="Larracuente A.M."/>
            <person name="Singh N.D."/>
            <person name="Abad J.P."/>
            <person name="Abt D.N."/>
            <person name="Adryan B."/>
            <person name="Aguade M."/>
            <person name="Akashi H."/>
            <person name="Anderson W.W."/>
            <person name="Aquadro C.F."/>
            <person name="Ardell D.H."/>
            <person name="Arguello R."/>
            <person name="Artieri C.G."/>
            <person name="Barbash D.A."/>
            <person name="Barker D."/>
            <person name="Barsanti P."/>
            <person name="Batterham P."/>
            <person name="Batzoglou S."/>
            <person name="Begun D."/>
            <person name="Bhutkar A."/>
            <person name="Blanco E."/>
            <person name="Bosak S.A."/>
            <person name="Bradley R.K."/>
            <person name="Brand A.D."/>
            <person name="Brent M.R."/>
            <person name="Brooks A.N."/>
            <person name="Brown R.H."/>
            <person name="Butlin R.K."/>
            <person name="Caggese C."/>
            <person name="Calvi B.R."/>
            <person name="Bernardo de Carvalho A."/>
            <person name="Caspi A."/>
            <person name="Castrezana S."/>
            <person name="Celniker S.E."/>
            <person name="Chang J.L."/>
            <person name="Chapple C."/>
            <person name="Chatterji S."/>
            <person name="Chinwalla A."/>
            <person name="Civetta A."/>
            <person name="Clifton S.W."/>
            <person name="Comeron J.M."/>
            <person name="Costello J.C."/>
            <person name="Coyne J.A."/>
            <person name="Daub J."/>
            <person name="David R.G."/>
            <person name="Delcher A.L."/>
            <person name="Delehaunty K."/>
            <person name="Do C.B."/>
            <person name="Ebling H."/>
            <person name="Edwards K."/>
            <person name="Eickbush T."/>
            <person name="Evans J.D."/>
            <person name="Filipski A."/>
            <person name="Findeiss S."/>
            <person name="Freyhult E."/>
            <person name="Fulton L."/>
            <person name="Fulton R."/>
            <person name="Garcia A.C."/>
            <person name="Gardiner A."/>
            <person name="Garfield D.A."/>
            <person name="Garvin B.E."/>
            <person name="Gibson G."/>
            <person name="Gilbert D."/>
            <person name="Gnerre S."/>
            <person name="Godfrey J."/>
            <person name="Good R."/>
            <person name="Gotea V."/>
            <person name="Gravely B."/>
            <person name="Greenberg A.J."/>
            <person name="Griffiths-Jones S."/>
            <person name="Gross S."/>
            <person name="Guigo R."/>
            <person name="Gustafson E.A."/>
            <person name="Haerty W."/>
            <person name="Hahn M.W."/>
            <person name="Halligan D.L."/>
            <person name="Halpern A.L."/>
            <person name="Halter G.M."/>
            <person name="Han M.V."/>
            <person name="Heger A."/>
            <person name="Hillier L."/>
            <person name="Hinrichs A.S."/>
            <person name="Holmes I."/>
            <person name="Hoskins R.A."/>
            <person name="Hubisz M.J."/>
            <person name="Hultmark D."/>
            <person name="Huntley M.A."/>
            <person name="Jaffe D.B."/>
            <person name="Jagadeeshan S."/>
            <person name="Jeck W.R."/>
            <person name="Johnson J."/>
            <person name="Jones C.D."/>
            <person name="Jordan W.C."/>
            <person name="Karpen G.H."/>
            <person name="Kataoka E."/>
            <person name="Keightley P.D."/>
            <person name="Kheradpour P."/>
            <person name="Kirkness E.F."/>
            <person name="Koerich L.B."/>
            <person name="Kristiansen K."/>
            <person name="Kudrna D."/>
            <person name="Kulathinal R.J."/>
            <person name="Kumar S."/>
            <person name="Kwok R."/>
            <person name="Lander E."/>
            <person name="Langley C.H."/>
            <person name="Lapoint R."/>
            <person name="Lazzaro B.P."/>
            <person name="Lee S.J."/>
            <person name="Levesque L."/>
            <person name="Li R."/>
            <person name="Lin C.F."/>
            <person name="Lin M.F."/>
            <person name="Lindblad-Toh K."/>
            <person name="Llopart A."/>
            <person name="Long M."/>
            <person name="Low L."/>
            <person name="Lozovsky E."/>
            <person name="Lu J."/>
            <person name="Luo M."/>
            <person name="Machado C.A."/>
            <person name="Makalowski W."/>
            <person name="Marzo M."/>
            <person name="Matsuda M."/>
            <person name="Matzkin L."/>
            <person name="McAllister B."/>
            <person name="McBride C.S."/>
            <person name="McKernan B."/>
            <person name="McKernan K."/>
            <person name="Mendez-Lago M."/>
            <person name="Minx P."/>
            <person name="Mollenhauer M.U."/>
            <person name="Montooth K."/>
            <person name="Mount S.M."/>
            <person name="Mu X."/>
            <person name="Myers E."/>
            <person name="Negre B."/>
            <person name="Newfeld S."/>
            <person name="Nielsen R."/>
            <person name="Noor M.A."/>
            <person name="O'Grady P."/>
            <person name="Pachter L."/>
            <person name="Papaceit M."/>
            <person name="Parisi M.J."/>
            <person name="Parisi M."/>
            <person name="Parts L."/>
            <person name="Pedersen J.S."/>
            <person name="Pesole G."/>
            <person name="Phillippy A.M."/>
            <person name="Ponting C.P."/>
            <person name="Pop M."/>
            <person name="Porcelli D."/>
            <person name="Powell J.R."/>
            <person name="Prohaska S."/>
            <person name="Pruitt K."/>
            <person name="Puig M."/>
            <person name="Quesneville H."/>
            <person name="Ram K.R."/>
            <person name="Rand D."/>
            <person name="Rasmussen M.D."/>
            <person name="Reed L.K."/>
            <person name="Reenan R."/>
            <person name="Reily A."/>
            <person name="Remington K.A."/>
            <person name="Rieger T.T."/>
            <person name="Ritchie M.G."/>
            <person name="Robin C."/>
            <person name="Rogers Y.H."/>
            <person name="Rohde C."/>
            <person name="Rozas J."/>
            <person name="Rubenfield M.J."/>
            <person name="Ruiz A."/>
            <person name="Russo S."/>
            <person name="Salzberg S.L."/>
            <person name="Sanchez-Gracia A."/>
            <person name="Saranga D.J."/>
            <person name="Sato H."/>
            <person name="Schaeffer S.W."/>
            <person name="Schatz M.C."/>
            <person name="Schlenke T."/>
            <person name="Schwartz R."/>
            <person name="Segarra C."/>
            <person name="Singh R.S."/>
            <person name="Sirot L."/>
            <person name="Sirota M."/>
            <person name="Sisneros N.B."/>
            <person name="Smith C.D."/>
            <person name="Smith T.F."/>
            <person name="Spieth J."/>
            <person name="Stage D.E."/>
            <person name="Stark A."/>
            <person name="Stephan W."/>
            <person name="Strausberg R.L."/>
            <person name="Strempel S."/>
            <person name="Sturgill D."/>
            <person name="Sutton G."/>
            <person name="Sutton G.G."/>
            <person name="Tao W."/>
            <person name="Teichmann S."/>
            <person name="Tobari Y.N."/>
            <person name="Tomimura Y."/>
            <person name="Tsolas J.M."/>
            <person name="Valente V.L."/>
            <person name="Venter E."/>
            <person name="Venter J.C."/>
            <person name="Vicario S."/>
            <person name="Vieira F.G."/>
            <person name="Vilella A.J."/>
            <person name="Villasante A."/>
            <person name="Walenz B."/>
            <person name="Wang J."/>
            <person name="Wasserman M."/>
            <person name="Watts T."/>
            <person name="Wilson D."/>
            <person name="Wilson R.K."/>
            <person name="Wing R.A."/>
            <person name="Wolfner M.F."/>
            <person name="Wong A."/>
            <person name="Wong G.K."/>
            <person name="Wu C.I."/>
            <person name="Wu G."/>
            <person name="Yamamoto D."/>
            <person name="Yang H.P."/>
            <person name="Yang S.P."/>
            <person name="Yorke J.A."/>
            <person name="Yoshida K."/>
            <person name="Zdobnov E."/>
            <person name="Zhang P."/>
            <person name="Zhang Y."/>
            <person name="Zimin A.V."/>
            <person name="Baldwin J."/>
            <person name="Abdouelleil A."/>
            <person name="Abdulkadir J."/>
            <person name="Abebe A."/>
            <person name="Abera B."/>
            <person name="Abreu J."/>
            <person name="Acer S.C."/>
            <person name="Aftuck L."/>
            <person name="Alexander A."/>
            <person name="An P."/>
            <person name="Anderson E."/>
            <person name="Anderson S."/>
            <person name="Arachi H."/>
            <person name="Azer M."/>
            <person name="Bachantsang P."/>
            <person name="Barry A."/>
            <person name="Bayul T."/>
            <person name="Berlin A."/>
            <person name="Bessette D."/>
            <person name="Bloom T."/>
            <person name="Blye J."/>
            <person name="Boguslavskiy L."/>
            <person name="Bonnet C."/>
            <person name="Boukhgalter B."/>
            <person name="Bourzgui I."/>
            <person name="Brown A."/>
            <person name="Cahill P."/>
            <person name="Channer S."/>
            <person name="Cheshatsang Y."/>
            <person name="Chuda L."/>
            <person name="Citroen M."/>
            <person name="Collymore A."/>
            <person name="Cooke P."/>
            <person name="Costello M."/>
            <person name="D'Aco K."/>
            <person name="Daza R."/>
            <person name="De Haan G."/>
            <person name="DeGray S."/>
            <person name="DeMaso C."/>
            <person name="Dhargay N."/>
            <person name="Dooley K."/>
            <person name="Dooley E."/>
            <person name="Doricent M."/>
            <person name="Dorje P."/>
            <person name="Dorjee K."/>
            <person name="Dupes A."/>
            <person name="Elong R."/>
            <person name="Falk J."/>
            <person name="Farina A."/>
            <person name="Faro S."/>
            <person name="Ferguson D."/>
            <person name="Fisher S."/>
            <person name="Foley C.D."/>
            <person name="Franke A."/>
            <person name="Friedrich D."/>
            <person name="Gadbois L."/>
            <person name="Gearin G."/>
            <person name="Gearin C.R."/>
            <person name="Giannoukos G."/>
            <person name="Goode T."/>
            <person name="Graham J."/>
            <person name="Grandbois E."/>
            <person name="Grewal S."/>
            <person name="Gyaltsen K."/>
            <person name="Hafez N."/>
            <person name="Hagos B."/>
            <person name="Hall J."/>
            <person name="Henson C."/>
            <person name="Hollinger A."/>
            <person name="Honan T."/>
            <person name="Huard M.D."/>
            <person name="Hughes L."/>
            <person name="Hurhula B."/>
            <person name="Husby M.E."/>
            <person name="Kamat A."/>
            <person name="Kanga B."/>
            <person name="Kashin S."/>
            <person name="Khazanovich D."/>
            <person name="Kisner P."/>
            <person name="Lance K."/>
            <person name="Lara M."/>
            <person name="Lee W."/>
            <person name="Lennon N."/>
            <person name="Letendre F."/>
            <person name="LeVine R."/>
            <person name="Lipovsky A."/>
            <person name="Liu X."/>
            <person name="Liu J."/>
            <person name="Liu S."/>
            <person name="Lokyitsang T."/>
            <person name="Lokyitsang Y."/>
            <person name="Lubonja R."/>
            <person name="Lui A."/>
            <person name="MacDonald P."/>
            <person name="Magnisalis V."/>
            <person name="Maru K."/>
            <person name="Matthews C."/>
            <person name="McCusker W."/>
            <person name="McDonough S."/>
            <person name="Mehta T."/>
            <person name="Meldrim J."/>
            <person name="Meneus L."/>
            <person name="Mihai O."/>
            <person name="Mihalev A."/>
            <person name="Mihova T."/>
            <person name="Mittelman R."/>
            <person name="Mlenga V."/>
            <person name="Montmayeur A."/>
            <person name="Mulrain L."/>
            <person name="Navidi A."/>
            <person name="Naylor J."/>
            <person name="Negash T."/>
            <person name="Nguyen T."/>
            <person name="Nguyen N."/>
            <person name="Nicol R."/>
            <person name="Norbu C."/>
            <person name="Norbu N."/>
            <person name="Novod N."/>
            <person name="O'Neill B."/>
            <person name="Osman S."/>
            <person name="Markiewicz E."/>
            <person name="Oyono O.L."/>
            <person name="Patti C."/>
            <person name="Phunkhang P."/>
            <person name="Pierre F."/>
            <person name="Priest M."/>
            <person name="Raghuraman S."/>
            <person name="Rege F."/>
            <person name="Reyes R."/>
            <person name="Rise C."/>
            <person name="Rogov P."/>
            <person name="Ross K."/>
            <person name="Ryan E."/>
            <person name="Settipalli S."/>
            <person name="Shea T."/>
            <person name="Sherpa N."/>
            <person name="Shi L."/>
            <person name="Shih D."/>
            <person name="Sparrow T."/>
            <person name="Spaulding J."/>
            <person name="Stalker J."/>
            <person name="Stange-Thomann N."/>
            <person name="Stavropoulos S."/>
            <person name="Stone C."/>
            <person name="Strader C."/>
            <person name="Tesfaye S."/>
            <person name="Thomson T."/>
            <person name="Thoulutsang Y."/>
            <person name="Thoulutsang D."/>
            <person name="Topham K."/>
            <person name="Topping I."/>
            <person name="Tsamla T."/>
            <person name="Vassiliev H."/>
            <person name="Vo A."/>
            <person name="Wangchuk T."/>
            <person name="Wangdi T."/>
            <person name="Weiand M."/>
            <person name="Wilkinson J."/>
            <person name="Wilson A."/>
            <person name="Yadav S."/>
            <person name="Young G."/>
            <person name="Yu Q."/>
            <person name="Zembek L."/>
            <person name="Zhong D."/>
            <person name="Zimmer A."/>
            <person name="Zwirko Z."/>
            <person name="Jaffe D.B."/>
            <person name="Alvarez P."/>
            <person name="Brockman W."/>
            <person name="Butler J."/>
            <person name="Chin C."/>
            <person name="Gnerre S."/>
            <person name="Grabherr M."/>
            <person name="Kleber M."/>
            <person name="Mauceli E."/>
            <person name="MacCallum I."/>
        </authorList>
    </citation>
    <scope>NUCLEOTIDE SEQUENCE [LARGE SCALE GENOMIC DNA]</scope>
    <source>
        <strain evidence="2">Tucson 14030-0811.24</strain>
    </source>
</reference>
<name>A0A0Q9X2H4_DROWI</name>
<proteinExistence type="predicted"/>
<dbReference type="EMBL" id="CH964085">
    <property type="protein sequence ID" value="KRF98965.1"/>
    <property type="molecule type" value="Genomic_DNA"/>
</dbReference>
<protein>
    <submittedName>
        <fullName evidence="1">Uncharacterized protein</fullName>
    </submittedName>
</protein>
<evidence type="ECO:0000313" key="2">
    <source>
        <dbReference type="Proteomes" id="UP000007798"/>
    </source>
</evidence>
<gene>
    <name evidence="1" type="primary">Dwil\GK27007</name>
    <name evidence="1" type="ORF">Dwil_GK27007</name>
</gene>
<keyword evidence="2" id="KW-1185">Reference proteome</keyword>